<reference evidence="1" key="1">
    <citation type="journal article" date="2012" name="PLoS ONE">
        <title>Gene sets for utilization of primary and secondary nutrition supplies in the distal gut of endangered iberian lynx.</title>
        <authorList>
            <person name="Alcaide M."/>
            <person name="Messina E."/>
            <person name="Richter M."/>
            <person name="Bargiela R."/>
            <person name="Peplies J."/>
            <person name="Huws S.A."/>
            <person name="Newbold C.J."/>
            <person name="Golyshin P.N."/>
            <person name="Simon M.A."/>
            <person name="Lopez G."/>
            <person name="Yakimov M.M."/>
            <person name="Ferrer M."/>
        </authorList>
    </citation>
    <scope>NUCLEOTIDE SEQUENCE</scope>
</reference>
<proteinExistence type="predicted"/>
<comment type="caution">
    <text evidence="1">The sequence shown here is derived from an EMBL/GenBank/DDBJ whole genome shotgun (WGS) entry which is preliminary data.</text>
</comment>
<name>J9FSU9_9ZZZZ</name>
<accession>J9FSU9</accession>
<sequence length="36" mass="4240">MALQPHSIMTITMVFSRTFTLERRSIRRIMSVDASR</sequence>
<organism evidence="1">
    <name type="scientific">gut metagenome</name>
    <dbReference type="NCBI Taxonomy" id="749906"/>
    <lineage>
        <taxon>unclassified sequences</taxon>
        <taxon>metagenomes</taxon>
        <taxon>organismal metagenomes</taxon>
    </lineage>
</organism>
<gene>
    <name evidence="1" type="ORF">EVA_19256</name>
</gene>
<protein>
    <submittedName>
        <fullName evidence="1">Uncharacterized protein</fullName>
    </submittedName>
</protein>
<dbReference type="AlphaFoldDB" id="J9FSU9"/>
<dbReference type="EMBL" id="AMCI01007425">
    <property type="protein sequence ID" value="EJW92637.1"/>
    <property type="molecule type" value="Genomic_DNA"/>
</dbReference>
<evidence type="ECO:0000313" key="1">
    <source>
        <dbReference type="EMBL" id="EJW92637.1"/>
    </source>
</evidence>